<dbReference type="EMBL" id="KN294015">
    <property type="protein sequence ID" value="EEH37038.1"/>
    <property type="molecule type" value="Genomic_DNA"/>
</dbReference>
<protein>
    <submittedName>
        <fullName evidence="1">Uncharacterized protein</fullName>
    </submittedName>
</protein>
<dbReference type="HOGENOM" id="CLU_2050323_0_0_1"/>
<dbReference type="RefSeq" id="XP_002790597.1">
    <property type="nucleotide sequence ID" value="XM_002790551.1"/>
</dbReference>
<gene>
    <name evidence="1" type="ORF">PAAG_07456</name>
</gene>
<dbReference type="AlphaFoldDB" id="C1H9L5"/>
<evidence type="ECO:0000313" key="2">
    <source>
        <dbReference type="Proteomes" id="UP000002059"/>
    </source>
</evidence>
<dbReference type="VEuPathDB" id="FungiDB:PAAG_07456"/>
<organism evidence="1 2">
    <name type="scientific">Paracoccidioides lutzii (strain ATCC MYA-826 / Pb01)</name>
    <name type="common">Paracoccidioides brasiliensis</name>
    <dbReference type="NCBI Taxonomy" id="502779"/>
    <lineage>
        <taxon>Eukaryota</taxon>
        <taxon>Fungi</taxon>
        <taxon>Dikarya</taxon>
        <taxon>Ascomycota</taxon>
        <taxon>Pezizomycotina</taxon>
        <taxon>Eurotiomycetes</taxon>
        <taxon>Eurotiomycetidae</taxon>
        <taxon>Onygenales</taxon>
        <taxon>Ajellomycetaceae</taxon>
        <taxon>Paracoccidioides</taxon>
    </lineage>
</organism>
<dbReference type="GeneID" id="9093783"/>
<dbReference type="KEGG" id="pbl:PAAG_07456"/>
<reference evidence="1 2" key="1">
    <citation type="journal article" date="2011" name="PLoS Genet.">
        <title>Comparative genomic analysis of human fungal pathogens causing paracoccidioidomycosis.</title>
        <authorList>
            <person name="Desjardins C.A."/>
            <person name="Champion M.D."/>
            <person name="Holder J.W."/>
            <person name="Muszewska A."/>
            <person name="Goldberg J."/>
            <person name="Bailao A.M."/>
            <person name="Brigido M.M."/>
            <person name="Ferreira M.E."/>
            <person name="Garcia A.M."/>
            <person name="Grynberg M."/>
            <person name="Gujja S."/>
            <person name="Heiman D.I."/>
            <person name="Henn M.R."/>
            <person name="Kodira C.D."/>
            <person name="Leon-Narvaez H."/>
            <person name="Longo L.V."/>
            <person name="Ma L.J."/>
            <person name="Malavazi I."/>
            <person name="Matsuo A.L."/>
            <person name="Morais F.V."/>
            <person name="Pereira M."/>
            <person name="Rodriguez-Brito S."/>
            <person name="Sakthikumar S."/>
            <person name="Salem-Izacc S.M."/>
            <person name="Sykes S.M."/>
            <person name="Teixeira M.M."/>
            <person name="Vallejo M.C."/>
            <person name="Walter M.E."/>
            <person name="Yandava C."/>
            <person name="Young S."/>
            <person name="Zeng Q."/>
            <person name="Zucker J."/>
            <person name="Felipe M.S."/>
            <person name="Goldman G.H."/>
            <person name="Haas B.J."/>
            <person name="McEwen J.G."/>
            <person name="Nino-Vega G."/>
            <person name="Puccia R."/>
            <person name="San-Blas G."/>
            <person name="Soares C.M."/>
            <person name="Birren B.W."/>
            <person name="Cuomo C.A."/>
        </authorList>
    </citation>
    <scope>NUCLEOTIDE SEQUENCE [LARGE SCALE GENOMIC DNA]</scope>
    <source>
        <strain evidence="2">ATCC MYA-826 / Pb01</strain>
    </source>
</reference>
<proteinExistence type="predicted"/>
<accession>C1H9L5</accession>
<name>C1H9L5_PARBA</name>
<dbReference type="OMA" id="EAGTKDH"/>
<sequence>MSSKVLSAYDFYIQYRPGQLNPTDTPSRRSDYAIVDGKKILGWRTLELQGSATEATVHSIKAGDRVLESQVEAGTKDHELLMPCLAAICLAEDEAVYKLSIKQLLDFIKELQERDTSTAS</sequence>
<dbReference type="eggNOG" id="ENOG502RMBQ">
    <property type="taxonomic scope" value="Eukaryota"/>
</dbReference>
<evidence type="ECO:0000313" key="1">
    <source>
        <dbReference type="EMBL" id="EEH37038.1"/>
    </source>
</evidence>
<dbReference type="Proteomes" id="UP000002059">
    <property type="component" value="Partially assembled WGS sequence"/>
</dbReference>
<keyword evidence="2" id="KW-1185">Reference proteome</keyword>